<dbReference type="STRING" id="135208.A0A4Z0A2L2"/>
<sequence>MRLCLTVAAFAALGRPVLGQYAIWDIWQTTWDRSKLYTSLKPSSPINFGSPGAIGSADIDVDDSSTYQSVWGFGGSLTDSSAMLLNNLKNKNSGNYQNLMNILFNPTDGAQAAGLTFIRYGRASDVRPERGLTLTYHQRTIGRFRLLSKHFDDSSGDTSLNNFNANAPPSYFWSVLNDIKSINQYMRIIATPWSPPGWMKDSGTMKGGNFESSMINTYANYLLKCVQAFQSRGFSLYGISIQNEPENSNNSYPTCKVSASLEAQVATALRSLLNNNGFSYVKIIGFDHNWDDAGGYPIQLQAGNAFAGVAFHCYGGSVSDQDTFHQAYPKKEIYFTECSSNLGSDWWSNIKWFMDNLWIGAIEHNSHSGLMWNLALDGNGNPKLPGTNSCGGPGCRGIVTINSDGSYGLNEEYYSMAQASRAILPRDVNGPWGKRIGVSVGGELNWALRVGAYMTGRASSSDWLRYSLVVMNWDDSASTTWNPQPVQATIEFRGTQASYTFPVGVTTLWWYAPAEGSLNATEFDHAIYSDVGGAQEPMGMFSS</sequence>
<keyword evidence="2 5" id="KW-0732">Signal</keyword>
<accession>A0A4Z0A2L2</accession>
<feature type="domain" description="Glycosyl hydrolase family 30 TIM-barrel" evidence="6">
    <location>
        <begin position="149"/>
        <end position="343"/>
    </location>
</feature>
<comment type="similarity">
    <text evidence="1 4">Belongs to the glycosyl hydrolase 30 family.</text>
</comment>
<dbReference type="Pfam" id="PF02055">
    <property type="entry name" value="Glyco_hydro_30"/>
    <property type="match status" value="1"/>
</dbReference>
<dbReference type="InterPro" id="IPR017853">
    <property type="entry name" value="GH"/>
</dbReference>
<keyword evidence="3 4" id="KW-0378">Hydrolase</keyword>
<evidence type="ECO:0000313" key="7">
    <source>
        <dbReference type="EMBL" id="TFY80684.1"/>
    </source>
</evidence>
<protein>
    <recommendedName>
        <fullName evidence="6">Glycosyl hydrolase family 30 TIM-barrel domain-containing protein</fullName>
    </recommendedName>
</protein>
<evidence type="ECO:0000256" key="5">
    <source>
        <dbReference type="SAM" id="SignalP"/>
    </source>
</evidence>
<dbReference type="GO" id="GO:0004348">
    <property type="term" value="F:glucosylceramidase activity"/>
    <property type="evidence" value="ECO:0007669"/>
    <property type="project" value="InterPro"/>
</dbReference>
<dbReference type="SUPFAM" id="SSF51445">
    <property type="entry name" value="(Trans)glycosidases"/>
    <property type="match status" value="1"/>
</dbReference>
<dbReference type="InterPro" id="IPR013780">
    <property type="entry name" value="Glyco_hydro_b"/>
</dbReference>
<gene>
    <name evidence="7" type="ORF">EWM64_g3323</name>
</gene>
<proteinExistence type="inferred from homology"/>
<comment type="caution">
    <text evidence="7">The sequence shown here is derived from an EMBL/GenBank/DDBJ whole genome shotgun (WGS) entry which is preliminary data.</text>
</comment>
<feature type="chain" id="PRO_5021491090" description="Glycosyl hydrolase family 30 TIM-barrel domain-containing protein" evidence="5">
    <location>
        <begin position="20"/>
        <end position="543"/>
    </location>
</feature>
<dbReference type="Gene3D" id="3.20.20.80">
    <property type="entry name" value="Glycosidases"/>
    <property type="match status" value="1"/>
</dbReference>
<dbReference type="Proteomes" id="UP000298061">
    <property type="component" value="Unassembled WGS sequence"/>
</dbReference>
<evidence type="ECO:0000256" key="4">
    <source>
        <dbReference type="RuleBase" id="RU361188"/>
    </source>
</evidence>
<reference evidence="7 8" key="1">
    <citation type="submission" date="2019-02" db="EMBL/GenBank/DDBJ databases">
        <title>Genome sequencing of the rare red list fungi Hericium alpestre (H. flagellum).</title>
        <authorList>
            <person name="Buettner E."/>
            <person name="Kellner H."/>
        </authorList>
    </citation>
    <scope>NUCLEOTIDE SEQUENCE [LARGE SCALE GENOMIC DNA]</scope>
    <source>
        <strain evidence="7 8">DSM 108284</strain>
    </source>
</reference>
<feature type="signal peptide" evidence="5">
    <location>
        <begin position="1"/>
        <end position="19"/>
    </location>
</feature>
<dbReference type="EMBL" id="SFCI01000304">
    <property type="protein sequence ID" value="TFY80684.1"/>
    <property type="molecule type" value="Genomic_DNA"/>
</dbReference>
<keyword evidence="4" id="KW-0326">Glycosidase</keyword>
<dbReference type="PANTHER" id="PTHR11069:SF23">
    <property type="entry name" value="LYSOSOMAL ACID GLUCOSYLCERAMIDASE"/>
    <property type="match status" value="1"/>
</dbReference>
<evidence type="ECO:0000259" key="6">
    <source>
        <dbReference type="Pfam" id="PF02055"/>
    </source>
</evidence>
<evidence type="ECO:0000313" key="8">
    <source>
        <dbReference type="Proteomes" id="UP000298061"/>
    </source>
</evidence>
<dbReference type="GO" id="GO:0006680">
    <property type="term" value="P:glucosylceramide catabolic process"/>
    <property type="evidence" value="ECO:0007669"/>
    <property type="project" value="TreeGrafter"/>
</dbReference>
<dbReference type="Gene3D" id="2.60.40.1180">
    <property type="entry name" value="Golgi alpha-mannosidase II"/>
    <property type="match status" value="1"/>
</dbReference>
<evidence type="ECO:0000256" key="3">
    <source>
        <dbReference type="ARBA" id="ARBA00022801"/>
    </source>
</evidence>
<evidence type="ECO:0000256" key="2">
    <source>
        <dbReference type="ARBA" id="ARBA00022729"/>
    </source>
</evidence>
<keyword evidence="8" id="KW-1185">Reference proteome</keyword>
<organism evidence="7 8">
    <name type="scientific">Hericium alpestre</name>
    <dbReference type="NCBI Taxonomy" id="135208"/>
    <lineage>
        <taxon>Eukaryota</taxon>
        <taxon>Fungi</taxon>
        <taxon>Dikarya</taxon>
        <taxon>Basidiomycota</taxon>
        <taxon>Agaricomycotina</taxon>
        <taxon>Agaricomycetes</taxon>
        <taxon>Russulales</taxon>
        <taxon>Hericiaceae</taxon>
        <taxon>Hericium</taxon>
    </lineage>
</organism>
<dbReference type="AlphaFoldDB" id="A0A4Z0A2L2"/>
<dbReference type="InterPro" id="IPR001139">
    <property type="entry name" value="Glyco_hydro_30"/>
</dbReference>
<evidence type="ECO:0000256" key="1">
    <source>
        <dbReference type="ARBA" id="ARBA00005382"/>
    </source>
</evidence>
<dbReference type="InterPro" id="IPR033453">
    <property type="entry name" value="Glyco_hydro_30_TIM-barrel"/>
</dbReference>
<dbReference type="OrthoDB" id="2160638at2759"/>
<dbReference type="GO" id="GO:0016020">
    <property type="term" value="C:membrane"/>
    <property type="evidence" value="ECO:0007669"/>
    <property type="project" value="GOC"/>
</dbReference>
<name>A0A4Z0A2L2_9AGAM</name>
<dbReference type="PANTHER" id="PTHR11069">
    <property type="entry name" value="GLUCOSYLCERAMIDASE"/>
    <property type="match status" value="1"/>
</dbReference>